<feature type="transmembrane region" description="Helical" evidence="2">
    <location>
        <begin position="208"/>
        <end position="228"/>
    </location>
</feature>
<dbReference type="KEGG" id="nhy:JQS43_15585"/>
<name>A0A895YH83_9ACTN</name>
<proteinExistence type="predicted"/>
<evidence type="ECO:0000256" key="1">
    <source>
        <dbReference type="SAM" id="MobiDB-lite"/>
    </source>
</evidence>
<feature type="transmembrane region" description="Helical" evidence="2">
    <location>
        <begin position="173"/>
        <end position="196"/>
    </location>
</feature>
<dbReference type="Proteomes" id="UP000662857">
    <property type="component" value="Chromosome"/>
</dbReference>
<feature type="transmembrane region" description="Helical" evidence="2">
    <location>
        <begin position="58"/>
        <end position="84"/>
    </location>
</feature>
<gene>
    <name evidence="3" type="ORF">JQS43_15585</name>
</gene>
<accession>A0A895YH83</accession>
<dbReference type="EMBL" id="CP070499">
    <property type="protein sequence ID" value="QSB13068.1"/>
    <property type="molecule type" value="Genomic_DNA"/>
</dbReference>
<sequence length="322" mass="33869">MTHSAAPSSDSAAAESVPTESTPAPVSPAPAMIPPVSAPPATVDAPWPALLRLRPRRVIAAAATLVITAWAVFLAVDIANLGGVGDQLPKPMWTYLFNDHLVEVSQWFVYAVLILAAGYLAGRLAGGRYAGAATFFFLIGLGLGFMLVEESGDIRHAISGAVRLHLGETVAGLPYQVFSDVPYFAALAALPLYAVLRHGRHVWRVPPIRPYLVTSVTLYAFASIGSGLRHLGDLYSTLGAGIDRVFFGGRFPAAPDQTQERAHYFVVDGLIEESVELFAVCCMFAVVLAFAAHVRAQRPAVLAAAAPAAPAPTPAASPPAPV</sequence>
<feature type="transmembrane region" description="Helical" evidence="2">
    <location>
        <begin position="104"/>
        <end position="122"/>
    </location>
</feature>
<evidence type="ECO:0000313" key="4">
    <source>
        <dbReference type="Proteomes" id="UP000662857"/>
    </source>
</evidence>
<feature type="transmembrane region" description="Helical" evidence="2">
    <location>
        <begin position="277"/>
        <end position="294"/>
    </location>
</feature>
<keyword evidence="4" id="KW-1185">Reference proteome</keyword>
<dbReference type="AlphaFoldDB" id="A0A895YH83"/>
<reference evidence="3" key="1">
    <citation type="submission" date="2021-02" db="EMBL/GenBank/DDBJ databases">
        <title>Natrosporangium hydrolyticum gen. nov., sp. nov, a haloalkaliphilic actinobacterium from a soda solonchak soil.</title>
        <authorList>
            <person name="Sorokin D.Y."/>
            <person name="Khijniak T.V."/>
            <person name="Zakharycheva A.P."/>
            <person name="Boueva O.V."/>
            <person name="Ariskina E.V."/>
            <person name="Hahnke R.L."/>
            <person name="Bunk B."/>
            <person name="Sproer C."/>
            <person name="Schumann P."/>
            <person name="Evtushenko L.I."/>
            <person name="Kublanov I.V."/>
        </authorList>
    </citation>
    <scope>NUCLEOTIDE SEQUENCE</scope>
    <source>
        <strain evidence="3">DSM 106523</strain>
    </source>
</reference>
<evidence type="ECO:0000313" key="3">
    <source>
        <dbReference type="EMBL" id="QSB13068.1"/>
    </source>
</evidence>
<feature type="region of interest" description="Disordered" evidence="1">
    <location>
        <begin position="1"/>
        <end position="31"/>
    </location>
</feature>
<organism evidence="3 4">
    <name type="scientific">Natronosporangium hydrolyticum</name>
    <dbReference type="NCBI Taxonomy" id="2811111"/>
    <lineage>
        <taxon>Bacteria</taxon>
        <taxon>Bacillati</taxon>
        <taxon>Actinomycetota</taxon>
        <taxon>Actinomycetes</taxon>
        <taxon>Micromonosporales</taxon>
        <taxon>Micromonosporaceae</taxon>
        <taxon>Natronosporangium</taxon>
    </lineage>
</organism>
<protein>
    <submittedName>
        <fullName evidence="3">Uncharacterized protein</fullName>
    </submittedName>
</protein>
<dbReference type="RefSeq" id="WP_239675130.1">
    <property type="nucleotide sequence ID" value="NZ_CP070499.1"/>
</dbReference>
<evidence type="ECO:0000256" key="2">
    <source>
        <dbReference type="SAM" id="Phobius"/>
    </source>
</evidence>
<feature type="transmembrane region" description="Helical" evidence="2">
    <location>
        <begin position="129"/>
        <end position="148"/>
    </location>
</feature>
<keyword evidence="2" id="KW-1133">Transmembrane helix</keyword>
<keyword evidence="2" id="KW-0812">Transmembrane</keyword>
<feature type="compositionally biased region" description="Low complexity" evidence="1">
    <location>
        <begin position="1"/>
        <end position="16"/>
    </location>
</feature>
<keyword evidence="2" id="KW-0472">Membrane</keyword>